<feature type="transmembrane region" description="Helical" evidence="2">
    <location>
        <begin position="91"/>
        <end position="110"/>
    </location>
</feature>
<dbReference type="EnsemblMetazoa" id="GAUT015746-RA">
    <property type="protein sequence ID" value="GAUT015746-PA"/>
    <property type="gene ID" value="GAUT015746"/>
</dbReference>
<evidence type="ECO:0000313" key="3">
    <source>
        <dbReference type="EnsemblMetazoa" id="GAUT015746-PA"/>
    </source>
</evidence>
<organism evidence="3 4">
    <name type="scientific">Glossina austeni</name>
    <name type="common">Savannah tsetse fly</name>
    <dbReference type="NCBI Taxonomy" id="7395"/>
    <lineage>
        <taxon>Eukaryota</taxon>
        <taxon>Metazoa</taxon>
        <taxon>Ecdysozoa</taxon>
        <taxon>Arthropoda</taxon>
        <taxon>Hexapoda</taxon>
        <taxon>Insecta</taxon>
        <taxon>Pterygota</taxon>
        <taxon>Neoptera</taxon>
        <taxon>Endopterygota</taxon>
        <taxon>Diptera</taxon>
        <taxon>Brachycera</taxon>
        <taxon>Muscomorpha</taxon>
        <taxon>Hippoboscoidea</taxon>
        <taxon>Glossinidae</taxon>
        <taxon>Glossina</taxon>
    </lineage>
</organism>
<keyword evidence="2" id="KW-0472">Membrane</keyword>
<feature type="region of interest" description="Disordered" evidence="1">
    <location>
        <begin position="117"/>
        <end position="227"/>
    </location>
</feature>
<name>A0A1A9UUH7_GLOAU</name>
<sequence>MACSRRTATKTMLCDLSVCNCQKCRRRRNEPEPWRSKGKRLATLTNKAAKKLALLARKSPFGSAEQEDEIKCTDLTHVLFDVIGAISKTKVIVLSAIAVVASAIFAHYALVSLSHLKSRLQKKPSPSPIKAETPKTRSRSAQPAQPTQSAAKSIAKSPTEKSPAEKSQPGKKSPAEKSKPAQAAPSQPAKPPESKSISADVSAAAKAPGKSKKCKRKETSPPTFLYLPKPESVVKRPAGLFRRKPPTVVASTCKSDRNRLCGGLCRTNCPPAKDGRKYKFCSLLDTCDKRKFGGEERGVNTEDRATNTPMSDEEGRAIFQTYRTYSYPMEMKSPPGAIVYLYNCIFRRICPGPDTSPDD</sequence>
<keyword evidence="4" id="KW-1185">Reference proteome</keyword>
<dbReference type="VEuPathDB" id="VectorBase:GAUT015746"/>
<proteinExistence type="predicted"/>
<protein>
    <submittedName>
        <fullName evidence="3">Uncharacterized protein</fullName>
    </submittedName>
</protein>
<dbReference type="Proteomes" id="UP000078200">
    <property type="component" value="Unassembled WGS sequence"/>
</dbReference>
<evidence type="ECO:0000313" key="4">
    <source>
        <dbReference type="Proteomes" id="UP000078200"/>
    </source>
</evidence>
<reference evidence="3" key="1">
    <citation type="submission" date="2020-05" db="UniProtKB">
        <authorList>
            <consortium name="EnsemblMetazoa"/>
        </authorList>
    </citation>
    <scope>IDENTIFICATION</scope>
    <source>
        <strain evidence="3">TTRI</strain>
    </source>
</reference>
<accession>A0A1A9UUH7</accession>
<feature type="compositionally biased region" description="Low complexity" evidence="1">
    <location>
        <begin position="139"/>
        <end position="153"/>
    </location>
</feature>
<evidence type="ECO:0000256" key="1">
    <source>
        <dbReference type="SAM" id="MobiDB-lite"/>
    </source>
</evidence>
<keyword evidence="2" id="KW-1133">Transmembrane helix</keyword>
<keyword evidence="2" id="KW-0812">Transmembrane</keyword>
<dbReference type="AlphaFoldDB" id="A0A1A9UUH7"/>
<evidence type="ECO:0000256" key="2">
    <source>
        <dbReference type="SAM" id="Phobius"/>
    </source>
</evidence>